<proteinExistence type="predicted"/>
<sequence length="134" mass="14871">MKLWFNLLCEDIEAQMQFYRALLGWPEAEAIRSPIYRALRHEGVEFGFNAQPAYALLNLANRMPDAATQPPPVTGFATFMLDTPAAVDAATARVSALGGRIVKAPYATYYGQWQAVLCDPEQQVFRLSAHQAPP</sequence>
<protein>
    <submittedName>
        <fullName evidence="2">Enzyme related to lactoylglutathione lyase</fullName>
    </submittedName>
</protein>
<feature type="domain" description="Glyoxalase/fosfomycin resistance/dioxygenase" evidence="1">
    <location>
        <begin position="4"/>
        <end position="121"/>
    </location>
</feature>
<accession>A0ABT9S0X6</accession>
<evidence type="ECO:0000313" key="2">
    <source>
        <dbReference type="EMBL" id="MDP9898000.1"/>
    </source>
</evidence>
<comment type="caution">
    <text evidence="2">The sequence shown here is derived from an EMBL/GenBank/DDBJ whole genome shotgun (WGS) entry which is preliminary data.</text>
</comment>
<dbReference type="InterPro" id="IPR004360">
    <property type="entry name" value="Glyas_Fos-R_dOase_dom"/>
</dbReference>
<reference evidence="2 3" key="1">
    <citation type="submission" date="2023-07" db="EMBL/GenBank/DDBJ databases">
        <title>Sorghum-associated microbial communities from plants grown in Nebraska, USA.</title>
        <authorList>
            <person name="Schachtman D."/>
        </authorList>
    </citation>
    <scope>NUCLEOTIDE SEQUENCE [LARGE SCALE GENOMIC DNA]</scope>
    <source>
        <strain evidence="2 3">DS1607</strain>
    </source>
</reference>
<organism evidence="2 3">
    <name type="scientific">Variovorax ginsengisoli</name>
    <dbReference type="NCBI Taxonomy" id="363844"/>
    <lineage>
        <taxon>Bacteria</taxon>
        <taxon>Pseudomonadati</taxon>
        <taxon>Pseudomonadota</taxon>
        <taxon>Betaproteobacteria</taxon>
        <taxon>Burkholderiales</taxon>
        <taxon>Comamonadaceae</taxon>
        <taxon>Variovorax</taxon>
    </lineage>
</organism>
<keyword evidence="3" id="KW-1185">Reference proteome</keyword>
<dbReference type="GO" id="GO:0016829">
    <property type="term" value="F:lyase activity"/>
    <property type="evidence" value="ECO:0007669"/>
    <property type="project" value="UniProtKB-KW"/>
</dbReference>
<dbReference type="InterPro" id="IPR029068">
    <property type="entry name" value="Glyas_Bleomycin-R_OHBP_Dase"/>
</dbReference>
<dbReference type="CDD" id="cd16356">
    <property type="entry name" value="PsjN_like"/>
    <property type="match status" value="1"/>
</dbReference>
<gene>
    <name evidence="2" type="ORF">J2W36_000233</name>
</gene>
<dbReference type="RefSeq" id="WP_307687822.1">
    <property type="nucleotide sequence ID" value="NZ_JAUSRO010000001.1"/>
</dbReference>
<dbReference type="Pfam" id="PF00903">
    <property type="entry name" value="Glyoxalase"/>
    <property type="match status" value="1"/>
</dbReference>
<dbReference type="Proteomes" id="UP001226867">
    <property type="component" value="Unassembled WGS sequence"/>
</dbReference>
<evidence type="ECO:0000313" key="3">
    <source>
        <dbReference type="Proteomes" id="UP001226867"/>
    </source>
</evidence>
<dbReference type="EMBL" id="JAUSRO010000001">
    <property type="protein sequence ID" value="MDP9898000.1"/>
    <property type="molecule type" value="Genomic_DNA"/>
</dbReference>
<evidence type="ECO:0000259" key="1">
    <source>
        <dbReference type="Pfam" id="PF00903"/>
    </source>
</evidence>
<dbReference type="Gene3D" id="3.10.180.10">
    <property type="entry name" value="2,3-Dihydroxybiphenyl 1,2-Dioxygenase, domain 1"/>
    <property type="match status" value="1"/>
</dbReference>
<dbReference type="SUPFAM" id="SSF54593">
    <property type="entry name" value="Glyoxalase/Bleomycin resistance protein/Dihydroxybiphenyl dioxygenase"/>
    <property type="match status" value="1"/>
</dbReference>
<keyword evidence="2" id="KW-0456">Lyase</keyword>
<name>A0ABT9S0X6_9BURK</name>